<dbReference type="SMART" id="SM01043">
    <property type="entry name" value="BTAD"/>
    <property type="match status" value="1"/>
</dbReference>
<accession>A0A6M0RQG0</accession>
<name>A0A6M0RQG0_9CYAN</name>
<dbReference type="Pfam" id="PF13191">
    <property type="entry name" value="AAA_16"/>
    <property type="match status" value="1"/>
</dbReference>
<dbReference type="InterPro" id="IPR051677">
    <property type="entry name" value="AfsR-DnrI-RedD_regulator"/>
</dbReference>
<dbReference type="Gene3D" id="1.10.10.10">
    <property type="entry name" value="Winged helix-like DNA-binding domain superfamily/Winged helix DNA-binding domain"/>
    <property type="match status" value="1"/>
</dbReference>
<dbReference type="InterPro" id="IPR027417">
    <property type="entry name" value="P-loop_NTPase"/>
</dbReference>
<dbReference type="InterPro" id="IPR019734">
    <property type="entry name" value="TPR_rpt"/>
</dbReference>
<dbReference type="SUPFAM" id="SSF52540">
    <property type="entry name" value="P-loop containing nucleoside triphosphate hydrolases"/>
    <property type="match status" value="1"/>
</dbReference>
<dbReference type="SUPFAM" id="SSF46894">
    <property type="entry name" value="C-terminal effector domain of the bipartite response regulators"/>
    <property type="match status" value="1"/>
</dbReference>
<protein>
    <submittedName>
        <fullName evidence="3">Transcriptional regulator</fullName>
    </submittedName>
</protein>
<keyword evidence="4" id="KW-1185">Reference proteome</keyword>
<dbReference type="PROSITE" id="PS50005">
    <property type="entry name" value="TPR"/>
    <property type="match status" value="1"/>
</dbReference>
<dbReference type="GO" id="GO:0003677">
    <property type="term" value="F:DNA binding"/>
    <property type="evidence" value="ECO:0007669"/>
    <property type="project" value="InterPro"/>
</dbReference>
<dbReference type="GO" id="GO:0006355">
    <property type="term" value="P:regulation of DNA-templated transcription"/>
    <property type="evidence" value="ECO:0007669"/>
    <property type="project" value="InterPro"/>
</dbReference>
<keyword evidence="1" id="KW-0802">TPR repeat</keyword>
<evidence type="ECO:0000313" key="4">
    <source>
        <dbReference type="Proteomes" id="UP000481033"/>
    </source>
</evidence>
<feature type="domain" description="Bacterial transcriptional activator" evidence="2">
    <location>
        <begin position="118"/>
        <end position="258"/>
    </location>
</feature>
<evidence type="ECO:0000256" key="1">
    <source>
        <dbReference type="PROSITE-ProRule" id="PRU00339"/>
    </source>
</evidence>
<dbReference type="PANTHER" id="PTHR35807">
    <property type="entry name" value="TRANSCRIPTIONAL REGULATOR REDD-RELATED"/>
    <property type="match status" value="1"/>
</dbReference>
<organism evidence="3 4">
    <name type="scientific">Adonisia turfae CCMR0081</name>
    <dbReference type="NCBI Taxonomy" id="2292702"/>
    <lineage>
        <taxon>Bacteria</taxon>
        <taxon>Bacillati</taxon>
        <taxon>Cyanobacteriota</taxon>
        <taxon>Adonisia</taxon>
        <taxon>Adonisia turfae</taxon>
    </lineage>
</organism>
<dbReference type="Proteomes" id="UP000481033">
    <property type="component" value="Unassembled WGS sequence"/>
</dbReference>
<dbReference type="CDD" id="cd00009">
    <property type="entry name" value="AAA"/>
    <property type="match status" value="1"/>
</dbReference>
<dbReference type="InterPro" id="IPR011990">
    <property type="entry name" value="TPR-like_helical_dom_sf"/>
</dbReference>
<reference evidence="3 4" key="1">
    <citation type="journal article" date="2020" name="Microb. Ecol.">
        <title>Ecogenomics of the Marine Benthic Filamentous Cyanobacterium Adonisia.</title>
        <authorList>
            <person name="Walter J.M."/>
            <person name="Coutinho F.H."/>
            <person name="Leomil L."/>
            <person name="Hargreaves P.I."/>
            <person name="Campeao M.E."/>
            <person name="Vieira V.V."/>
            <person name="Silva B.S."/>
            <person name="Fistarol G.O."/>
            <person name="Salomon P.S."/>
            <person name="Sawabe T."/>
            <person name="Mino S."/>
            <person name="Hosokawa M."/>
            <person name="Miyashita H."/>
            <person name="Maruyama F."/>
            <person name="van Verk M.C."/>
            <person name="Dutilh B.E."/>
            <person name="Thompson C.C."/>
            <person name="Thompson F.L."/>
        </authorList>
    </citation>
    <scope>NUCLEOTIDE SEQUENCE [LARGE SCALE GENOMIC DNA]</scope>
    <source>
        <strain evidence="3 4">CCMR0081</strain>
    </source>
</reference>
<gene>
    <name evidence="3" type="ORF">DXZ20_21170</name>
</gene>
<sequence>MDCKDDCSCYKVRVLTVGKQFLKVSLLGSFHIVQAGAGSVELRSRSQHLLAYLILHRHAPQSRQRIAGQLWPDSADTQDRTNLRKELHYLRHTCPAIEQLITITKSTLHWQPQIPCEVDLDIFETALASAAEADGAAAVGFLETAIKVYQGDLWPDCDADWIYSEQEHLRKSYGQALAQLTRQLQALGEITKAIATGQQWLQAEPLEESAYQTLMALYGKIGDRSTALQLYHQCMTTLQTELGVPPSPTTANIYQQLLLAEESAVRTTTEALQSAQSASAIPLSLAAPNATSTLVGREQLFGSLEQWLLSTLDKPEPLLLLTGEPGIGKTRLLEALAKSAARDSWHTCWGSAFAAEQLRSYGVWIDLLRTAHLSESFPQLGDTSNNLQNRGQLLDAMVQSLRAIASPEQPLLLLFDDIHWLDDASTALLHYVFRLMGQGPLRIACAARQQELQENSAVLTLIKSLRRAKRLQEIAVPPLSAKAIGALVTPLLNSEDGAKPLDTQKISQQIYSDSGGNPLFSLEVARANTGETSDLQGLIDDRLQRLDGAARDLIPWAAALGRRFNPEILALAASYPPMQFLLAMEQLEHQQIVQPVNPGASASFDEQGNYDFVHDLVRQAAYNQLSLPRRRIIHGQLAKILESQMVEDDLASQVAYHAGLAGNHALAAKSCVTAASRSLRLFAYTDVMQLVNRGLEHSHYLPSCDRILYSTQLLRTRVLAGVSTSDATTVEAQIQQQLADLVGLNLPEAEAAARQALAFLKYTQENLTDVHQQCLEAIEVMPPIPRLQAENLAANGCCLAEIERDMDRAEAILLEAQSLANPLGASISDIHLGLGCIYRYRGDYDLAQQQLTTALQVAQSHTPNQRDQLNESHSLANLAMNSWDRQQPDPGYANALLELAPNLPQGSNATFADALIALYAYGNNPDQTGQTALTETLSQLDQLDAQRKRVFIASHAAEIALRQEDGVIALTYASIASQAANIVEHPNDMAVANALCVLSASLLDDHTTRHHHWQLLQALPATNLSSRAQLLIAEAKQTVKQGEKRIED</sequence>
<evidence type="ECO:0000259" key="2">
    <source>
        <dbReference type="SMART" id="SM01043"/>
    </source>
</evidence>
<proteinExistence type="predicted"/>
<evidence type="ECO:0000313" key="3">
    <source>
        <dbReference type="EMBL" id="NEZ58110.1"/>
    </source>
</evidence>
<dbReference type="InterPro" id="IPR036388">
    <property type="entry name" value="WH-like_DNA-bd_sf"/>
</dbReference>
<dbReference type="Gene3D" id="3.40.50.300">
    <property type="entry name" value="P-loop containing nucleotide triphosphate hydrolases"/>
    <property type="match status" value="1"/>
</dbReference>
<dbReference type="InterPro" id="IPR005158">
    <property type="entry name" value="BTAD"/>
</dbReference>
<dbReference type="InterPro" id="IPR016032">
    <property type="entry name" value="Sig_transdc_resp-reg_C-effctor"/>
</dbReference>
<dbReference type="EMBL" id="QXHD01000004">
    <property type="protein sequence ID" value="NEZ58110.1"/>
    <property type="molecule type" value="Genomic_DNA"/>
</dbReference>
<dbReference type="AlphaFoldDB" id="A0A6M0RQG0"/>
<dbReference type="Gene3D" id="1.25.40.10">
    <property type="entry name" value="Tetratricopeptide repeat domain"/>
    <property type="match status" value="2"/>
</dbReference>
<dbReference type="SUPFAM" id="SSF48452">
    <property type="entry name" value="TPR-like"/>
    <property type="match status" value="1"/>
</dbReference>
<feature type="repeat" description="TPR" evidence="1">
    <location>
        <begin position="828"/>
        <end position="861"/>
    </location>
</feature>
<dbReference type="Pfam" id="PF03704">
    <property type="entry name" value="BTAD"/>
    <property type="match status" value="1"/>
</dbReference>
<dbReference type="InterPro" id="IPR041664">
    <property type="entry name" value="AAA_16"/>
</dbReference>
<comment type="caution">
    <text evidence="3">The sequence shown here is derived from an EMBL/GenBank/DDBJ whole genome shotgun (WGS) entry which is preliminary data.</text>
</comment>